<proteinExistence type="predicted"/>
<dbReference type="RefSeq" id="WP_264744377.1">
    <property type="nucleotide sequence ID" value="NZ_JAPDHV010000007.1"/>
</dbReference>
<keyword evidence="2" id="KW-1185">Reference proteome</keyword>
<gene>
    <name evidence="1" type="ORF">OH806_14410</name>
</gene>
<comment type="caution">
    <text evidence="1">The sequence shown here is derived from an EMBL/GenBank/DDBJ whole genome shotgun (WGS) entry which is preliminary data.</text>
</comment>
<evidence type="ECO:0000313" key="2">
    <source>
        <dbReference type="Proteomes" id="UP001163719"/>
    </source>
</evidence>
<dbReference type="Proteomes" id="UP001163719">
    <property type="component" value="Unassembled WGS sequence"/>
</dbReference>
<dbReference type="EMBL" id="JAPDHV010000007">
    <property type="protein sequence ID" value="MCW3162460.1"/>
    <property type="molecule type" value="Genomic_DNA"/>
</dbReference>
<protein>
    <submittedName>
        <fullName evidence="1">Uncharacterized protein</fullName>
    </submittedName>
</protein>
<organism evidence="1 2">
    <name type="scientific">Chryseobacterium oryctis</name>
    <dbReference type="NCBI Taxonomy" id="2952618"/>
    <lineage>
        <taxon>Bacteria</taxon>
        <taxon>Pseudomonadati</taxon>
        <taxon>Bacteroidota</taxon>
        <taxon>Flavobacteriia</taxon>
        <taxon>Flavobacteriales</taxon>
        <taxon>Weeksellaceae</taxon>
        <taxon>Chryseobacterium group</taxon>
        <taxon>Chryseobacterium</taxon>
    </lineage>
</organism>
<evidence type="ECO:0000313" key="1">
    <source>
        <dbReference type="EMBL" id="MCW3162460.1"/>
    </source>
</evidence>
<sequence length="74" mass="8594">MQKYKKYHSDIKVCYALGIQNEILPEKFVKEIPGSTSFYWKDIGAKKFVGSEFASVVPLVTFSNRFELYINTLH</sequence>
<name>A0ABT3HRZ8_9FLAO</name>
<accession>A0ABT3HRZ8</accession>
<reference evidence="1" key="1">
    <citation type="submission" date="2022-10" db="EMBL/GenBank/DDBJ databases">
        <title>Chryseobacterium babae sp. nov. isolated from the gut of the beetle Oryctes rhinoceros, and Chryseobacterium kimseyorum sp. nov., isolated from a stick insect rearing cage.</title>
        <authorList>
            <person name="Shelomi M."/>
            <person name="Han C.-J."/>
            <person name="Chen W.-M."/>
            <person name="Chen H.-K."/>
            <person name="Liaw S.-J."/>
            <person name="Muhle E."/>
            <person name="Clermont D."/>
        </authorList>
    </citation>
    <scope>NUCLEOTIDE SEQUENCE</scope>
    <source>
        <strain evidence="1">WLa1L2M3</strain>
    </source>
</reference>